<feature type="transmembrane region" description="Helical" evidence="2">
    <location>
        <begin position="282"/>
        <end position="299"/>
    </location>
</feature>
<evidence type="ECO:0008006" key="5">
    <source>
        <dbReference type="Google" id="ProtNLM"/>
    </source>
</evidence>
<feature type="region of interest" description="Disordered" evidence="1">
    <location>
        <begin position="306"/>
        <end position="329"/>
    </location>
</feature>
<dbReference type="InParanoid" id="A0A2P5FIZ2"/>
<protein>
    <recommendedName>
        <fullName evidence="5">Transmembrane protein</fullName>
    </recommendedName>
</protein>
<feature type="transmembrane region" description="Helical" evidence="2">
    <location>
        <begin position="90"/>
        <end position="115"/>
    </location>
</feature>
<feature type="transmembrane region" description="Helical" evidence="2">
    <location>
        <begin position="127"/>
        <end position="147"/>
    </location>
</feature>
<feature type="transmembrane region" description="Helical" evidence="2">
    <location>
        <begin position="221"/>
        <end position="241"/>
    </location>
</feature>
<comment type="caution">
    <text evidence="3">The sequence shown here is derived from an EMBL/GenBank/DDBJ whole genome shotgun (WGS) entry which is preliminary data.</text>
</comment>
<reference evidence="4" key="1">
    <citation type="submission" date="2016-06" db="EMBL/GenBank/DDBJ databases">
        <title>Parallel loss of symbiosis genes in relatives of nitrogen-fixing non-legume Parasponia.</title>
        <authorList>
            <person name="Van Velzen R."/>
            <person name="Holmer R."/>
            <person name="Bu F."/>
            <person name="Rutten L."/>
            <person name="Van Zeijl A."/>
            <person name="Liu W."/>
            <person name="Santuari L."/>
            <person name="Cao Q."/>
            <person name="Sharma T."/>
            <person name="Shen D."/>
            <person name="Roswanjaya Y."/>
            <person name="Wardhani T."/>
            <person name="Kalhor M.S."/>
            <person name="Jansen J."/>
            <person name="Van den Hoogen J."/>
            <person name="Gungor B."/>
            <person name="Hartog M."/>
            <person name="Hontelez J."/>
            <person name="Verver J."/>
            <person name="Yang W.-C."/>
            <person name="Schijlen E."/>
            <person name="Repin R."/>
            <person name="Schilthuizen M."/>
            <person name="Schranz E."/>
            <person name="Heidstra R."/>
            <person name="Miyata K."/>
            <person name="Fedorova E."/>
            <person name="Kohlen W."/>
            <person name="Bisseling T."/>
            <person name="Smit S."/>
            <person name="Geurts R."/>
        </authorList>
    </citation>
    <scope>NUCLEOTIDE SEQUENCE [LARGE SCALE GENOMIC DNA]</scope>
    <source>
        <strain evidence="4">cv. RG33-2</strain>
    </source>
</reference>
<feature type="transmembrane region" description="Helical" evidence="2">
    <location>
        <begin position="248"/>
        <end position="270"/>
    </location>
</feature>
<sequence>FGDRTIEAELPREPELLAVPFRNANVKRLHHFQVLLHNLLGETFLLGGGRFGVRALFLLGLVVRDSGAVVSGEERHNRNLLDLEFHGEELPLLLILLRRFLWFLLLGLLLSRLLFGSRENRSIDRRLCFLAAIVAVLITVIVIRSRFLESQHEDPELGGGFQQRNRKLSRLRVRLRGTENDRGRLNGDELPFKEQIIRRRQRQIGVRTVIARARREREVKLSLITITTLVIVIVVFFVFFFKITIVCAVTASSTGFVSALSLFTDFSLVLVVDGELQVEEGSVIIAVVVIVVVGFRRVLTDGRYNGGDPGSGSEAPGKISASTATTTATSPVLEQTESFHGWESQYTKWGEG</sequence>
<feature type="non-terminal residue" evidence="3">
    <location>
        <position position="1"/>
    </location>
</feature>
<accession>A0A2P5FIZ2</accession>
<dbReference type="OrthoDB" id="10368264at2759"/>
<dbReference type="Proteomes" id="UP000237000">
    <property type="component" value="Unassembled WGS sequence"/>
</dbReference>
<evidence type="ECO:0000256" key="1">
    <source>
        <dbReference type="SAM" id="MobiDB-lite"/>
    </source>
</evidence>
<dbReference type="AlphaFoldDB" id="A0A2P5FIZ2"/>
<name>A0A2P5FIZ2_TREOI</name>
<organism evidence="3 4">
    <name type="scientific">Trema orientale</name>
    <name type="common">Charcoal tree</name>
    <name type="synonym">Celtis orientalis</name>
    <dbReference type="NCBI Taxonomy" id="63057"/>
    <lineage>
        <taxon>Eukaryota</taxon>
        <taxon>Viridiplantae</taxon>
        <taxon>Streptophyta</taxon>
        <taxon>Embryophyta</taxon>
        <taxon>Tracheophyta</taxon>
        <taxon>Spermatophyta</taxon>
        <taxon>Magnoliopsida</taxon>
        <taxon>eudicotyledons</taxon>
        <taxon>Gunneridae</taxon>
        <taxon>Pentapetalae</taxon>
        <taxon>rosids</taxon>
        <taxon>fabids</taxon>
        <taxon>Rosales</taxon>
        <taxon>Cannabaceae</taxon>
        <taxon>Trema</taxon>
    </lineage>
</organism>
<evidence type="ECO:0000256" key="2">
    <source>
        <dbReference type="SAM" id="Phobius"/>
    </source>
</evidence>
<keyword evidence="2" id="KW-0472">Membrane</keyword>
<gene>
    <name evidence="3" type="ORF">TorRG33x02_063260</name>
</gene>
<keyword evidence="4" id="KW-1185">Reference proteome</keyword>
<keyword evidence="2" id="KW-0812">Transmembrane</keyword>
<proteinExistence type="predicted"/>
<keyword evidence="2" id="KW-1133">Transmembrane helix</keyword>
<evidence type="ECO:0000313" key="4">
    <source>
        <dbReference type="Proteomes" id="UP000237000"/>
    </source>
</evidence>
<dbReference type="EMBL" id="JXTC01000029">
    <property type="protein sequence ID" value="PON97736.1"/>
    <property type="molecule type" value="Genomic_DNA"/>
</dbReference>
<evidence type="ECO:0000313" key="3">
    <source>
        <dbReference type="EMBL" id="PON97736.1"/>
    </source>
</evidence>
<feature type="compositionally biased region" description="Low complexity" evidence="1">
    <location>
        <begin position="320"/>
        <end position="329"/>
    </location>
</feature>